<proteinExistence type="predicted"/>
<gene>
    <name evidence="2" type="ORF">L21SP5_03546</name>
</gene>
<sequence length="360" mass="40416" precursor="true">MTLKLSYILLLVGLLMHSCMNDDQWYNLNDYDEQSTGVFILNEGNFMYDNASLSFYKPDSLIVQNNIFAEANGAPLGDVAQSMTIKDSLGFIVLNNSGKIYVINTNTFEFAGKITGLTSPRYIHFINDSKAYVTDLYSKTINIVNPLTFEVTGAIDVDNNHPDFAQHATEQMLQHGKYLFVNCWSYDDKLLVINTETDQWIDSIAVPIQPRSMVMDKNENIWVLTDGGFAGNPFGHEEPALLQLDPQTRQIVSMQRFDLSTSPSDLAINNTGDTLYFINGDVYRRSIYENSTTELFIESPYDGAYDRGFAAIGVDPRNGDIYVADAIDNIQRGAVYRHLTDGTAIDTFRVGIIPTAFIFK</sequence>
<keyword evidence="3" id="KW-1185">Reference proteome</keyword>
<dbReference type="InterPro" id="IPR031815">
    <property type="entry name" value="DUF5074"/>
</dbReference>
<dbReference type="InterPro" id="IPR015943">
    <property type="entry name" value="WD40/YVTN_repeat-like_dom_sf"/>
</dbReference>
<evidence type="ECO:0000313" key="2">
    <source>
        <dbReference type="EMBL" id="ALO17154.1"/>
    </source>
</evidence>
<dbReference type="InterPro" id="IPR051200">
    <property type="entry name" value="Host-pathogen_enzymatic-act"/>
</dbReference>
<dbReference type="AlphaFoldDB" id="A0A0S2I4H1"/>
<dbReference type="STRING" id="1307839.L21SP5_03546"/>
<dbReference type="KEGG" id="blq:L21SP5_03546"/>
<protein>
    <submittedName>
        <fullName evidence="2">40-residue YVTN family beta-propeller repeat</fullName>
    </submittedName>
</protein>
<accession>A0A0S2I4H1</accession>
<feature type="signal peptide" evidence="1">
    <location>
        <begin position="1"/>
        <end position="21"/>
    </location>
</feature>
<dbReference type="Pfam" id="PF16819">
    <property type="entry name" value="DUF5074"/>
    <property type="match status" value="1"/>
</dbReference>
<keyword evidence="1" id="KW-0732">Signal</keyword>
<feature type="chain" id="PRO_5006599508" evidence="1">
    <location>
        <begin position="22"/>
        <end position="360"/>
    </location>
</feature>
<dbReference type="SUPFAM" id="SSF63825">
    <property type="entry name" value="YWTD domain"/>
    <property type="match status" value="1"/>
</dbReference>
<dbReference type="Proteomes" id="UP000064893">
    <property type="component" value="Chromosome"/>
</dbReference>
<dbReference type="EMBL" id="CP013118">
    <property type="protein sequence ID" value="ALO17154.1"/>
    <property type="molecule type" value="Genomic_DNA"/>
</dbReference>
<dbReference type="RefSeq" id="WP_057954473.1">
    <property type="nucleotide sequence ID" value="NZ_CP013118.1"/>
</dbReference>
<evidence type="ECO:0000313" key="3">
    <source>
        <dbReference type="Proteomes" id="UP000064893"/>
    </source>
</evidence>
<dbReference type="PATRIC" id="fig|1307839.3.peg.3801"/>
<dbReference type="PANTHER" id="PTHR47197">
    <property type="entry name" value="PROTEIN NIRF"/>
    <property type="match status" value="1"/>
</dbReference>
<organism evidence="2 3">
    <name type="scientific">Salinivirga cyanobacteriivorans</name>
    <dbReference type="NCBI Taxonomy" id="1307839"/>
    <lineage>
        <taxon>Bacteria</taxon>
        <taxon>Pseudomonadati</taxon>
        <taxon>Bacteroidota</taxon>
        <taxon>Bacteroidia</taxon>
        <taxon>Bacteroidales</taxon>
        <taxon>Salinivirgaceae</taxon>
        <taxon>Salinivirga</taxon>
    </lineage>
</organism>
<dbReference type="PANTHER" id="PTHR47197:SF3">
    <property type="entry name" value="DIHYDRO-HEME D1 DEHYDROGENASE"/>
    <property type="match status" value="1"/>
</dbReference>
<evidence type="ECO:0000256" key="1">
    <source>
        <dbReference type="SAM" id="SignalP"/>
    </source>
</evidence>
<name>A0A0S2I4H1_9BACT</name>
<reference evidence="2 3" key="1">
    <citation type="submission" date="2015-11" db="EMBL/GenBank/DDBJ databases">
        <title>Description and complete genome sequence of a novel strain predominating in hypersaline microbial mats and representing a new family of the Bacteriodetes phylum.</title>
        <authorList>
            <person name="Spring S."/>
            <person name="Bunk B."/>
            <person name="Sproer C."/>
            <person name="Klenk H.-P."/>
        </authorList>
    </citation>
    <scope>NUCLEOTIDE SEQUENCE [LARGE SCALE GENOMIC DNA]</scope>
    <source>
        <strain evidence="2 3">L21-Spi-D4</strain>
    </source>
</reference>
<dbReference type="Gene3D" id="2.130.10.10">
    <property type="entry name" value="YVTN repeat-like/Quinoprotein amine dehydrogenase"/>
    <property type="match status" value="1"/>
</dbReference>